<dbReference type="Gene3D" id="3.60.10.10">
    <property type="entry name" value="Endonuclease/exonuclease/phosphatase"/>
    <property type="match status" value="1"/>
</dbReference>
<evidence type="ECO:0000313" key="3">
    <source>
        <dbReference type="Proteomes" id="UP001151760"/>
    </source>
</evidence>
<dbReference type="EMBL" id="BQNB010010078">
    <property type="protein sequence ID" value="GJS72435.1"/>
    <property type="molecule type" value="Genomic_DNA"/>
</dbReference>
<feature type="domain" description="Reverse transcriptase" evidence="1">
    <location>
        <begin position="442"/>
        <end position="528"/>
    </location>
</feature>
<dbReference type="PANTHER" id="PTHR46890:SF48">
    <property type="entry name" value="RNA-DIRECTED DNA POLYMERASE"/>
    <property type="match status" value="1"/>
</dbReference>
<evidence type="ECO:0000313" key="2">
    <source>
        <dbReference type="EMBL" id="GJS72435.1"/>
    </source>
</evidence>
<dbReference type="SUPFAM" id="SSF56219">
    <property type="entry name" value="DNase I-like"/>
    <property type="match status" value="1"/>
</dbReference>
<comment type="caution">
    <text evidence="2">The sequence shown here is derived from an EMBL/GenBank/DDBJ whole genome shotgun (WGS) entry which is preliminary data.</text>
</comment>
<dbReference type="InterPro" id="IPR052343">
    <property type="entry name" value="Retrotransposon-Effector_Assoc"/>
</dbReference>
<gene>
    <name evidence="2" type="ORF">Tco_0705276</name>
</gene>
<dbReference type="PANTHER" id="PTHR46890">
    <property type="entry name" value="NON-LTR RETROLELEMENT REVERSE TRANSCRIPTASE-LIKE PROTEIN-RELATED"/>
    <property type="match status" value="1"/>
</dbReference>
<dbReference type="Proteomes" id="UP001151760">
    <property type="component" value="Unassembled WGS sequence"/>
</dbReference>
<protein>
    <recommendedName>
        <fullName evidence="1">Reverse transcriptase domain-containing protein</fullName>
    </recommendedName>
</protein>
<dbReference type="SUPFAM" id="SSF56672">
    <property type="entry name" value="DNA/RNA polymerases"/>
    <property type="match status" value="1"/>
</dbReference>
<accession>A0ABQ4Y446</accession>
<dbReference type="InterPro" id="IPR043502">
    <property type="entry name" value="DNA/RNA_pol_sf"/>
</dbReference>
<proteinExistence type="predicted"/>
<evidence type="ECO:0000259" key="1">
    <source>
        <dbReference type="Pfam" id="PF00078"/>
    </source>
</evidence>
<dbReference type="InterPro" id="IPR000477">
    <property type="entry name" value="RT_dom"/>
</dbReference>
<reference evidence="2" key="1">
    <citation type="journal article" date="2022" name="Int. J. Mol. Sci.">
        <title>Draft Genome of Tanacetum Coccineum: Genomic Comparison of Closely Related Tanacetum-Family Plants.</title>
        <authorList>
            <person name="Yamashiro T."/>
            <person name="Shiraishi A."/>
            <person name="Nakayama K."/>
            <person name="Satake H."/>
        </authorList>
    </citation>
    <scope>NUCLEOTIDE SEQUENCE</scope>
</reference>
<organism evidence="2 3">
    <name type="scientific">Tanacetum coccineum</name>
    <dbReference type="NCBI Taxonomy" id="301880"/>
    <lineage>
        <taxon>Eukaryota</taxon>
        <taxon>Viridiplantae</taxon>
        <taxon>Streptophyta</taxon>
        <taxon>Embryophyta</taxon>
        <taxon>Tracheophyta</taxon>
        <taxon>Spermatophyta</taxon>
        <taxon>Magnoliopsida</taxon>
        <taxon>eudicotyledons</taxon>
        <taxon>Gunneridae</taxon>
        <taxon>Pentapetalae</taxon>
        <taxon>asterids</taxon>
        <taxon>campanulids</taxon>
        <taxon>Asterales</taxon>
        <taxon>Asteraceae</taxon>
        <taxon>Asteroideae</taxon>
        <taxon>Anthemideae</taxon>
        <taxon>Anthemidinae</taxon>
        <taxon>Tanacetum</taxon>
    </lineage>
</organism>
<name>A0ABQ4Y446_9ASTR</name>
<sequence length="545" mass="63031">MGWNRNDVDVVVIDQDEQVIHTRIWLKTERKEVFCSFIYAHNKYTHRRSLWRNLCKHKVFIRNRPWSIMGDFNISLFMDESTAGSSNVDIAMRDFRDCVEEIEVADVQSSGLHFTWNQKPKGDHGILKKLDRIMANSEFLDHFTGVHAIFKPYRVSDHSPSVLCIPTLCGTKPKPFKFFNVLTSNEKFLDVVKADWEQYISGFYMYRVVKKLKCLKKPLRKLLYEKGNIHANVNRLRTDLDSIQTYLDADPFNMSLREREAECIIEFNQAVLMEERFLKQKAKVQWLKEGDSNSAYFHKAVKSRVSRSRIDVVSNSEGVIFENNMVPNAFVAHYETFLGQAGDPIIFNSTNLFKVCISDQEALNMVRDISNQDIKEAIFSIGDDKSPGPDGYTAAFFKEAWNVIANDVTHAVREFFRNGTILKEINHTIIALLPKVKSPSRVNDYRPISCCNVLFKCISKIIANRIKHCLKTIVSPNQSAFIPGRSITDNILLTQELMHNYHLDRGTPRCAFKVDIQKAYDTVDWDFLRMILILHGFGFHEKMIS</sequence>
<dbReference type="Pfam" id="PF00078">
    <property type="entry name" value="RVT_1"/>
    <property type="match status" value="1"/>
</dbReference>
<keyword evidence="3" id="KW-1185">Reference proteome</keyword>
<reference evidence="2" key="2">
    <citation type="submission" date="2022-01" db="EMBL/GenBank/DDBJ databases">
        <authorList>
            <person name="Yamashiro T."/>
            <person name="Shiraishi A."/>
            <person name="Satake H."/>
            <person name="Nakayama K."/>
        </authorList>
    </citation>
    <scope>NUCLEOTIDE SEQUENCE</scope>
</reference>
<dbReference type="InterPro" id="IPR036691">
    <property type="entry name" value="Endo/exonu/phosph_ase_sf"/>
</dbReference>
<dbReference type="CDD" id="cd01650">
    <property type="entry name" value="RT_nLTR_like"/>
    <property type="match status" value="1"/>
</dbReference>